<dbReference type="EMBL" id="CP034346">
    <property type="protein sequence ID" value="AZS18165.1"/>
    <property type="molecule type" value="Genomic_DNA"/>
</dbReference>
<evidence type="ECO:0000259" key="1">
    <source>
        <dbReference type="Pfam" id="PF00248"/>
    </source>
</evidence>
<evidence type="ECO:0000313" key="3">
    <source>
        <dbReference type="Proteomes" id="UP000270678"/>
    </source>
</evidence>
<sequence length="301" mass="33692">MRLNQLGFSDLLVSEIGLGSMSLGTEERKAIGIIHEALDQGVNFLDTADLYDSGRNEELVGKAIKGRRDRVVIASKAGNRRIEGREGWVWDPSKAYIKSAIKDSLHRLQTDYLDLYQLHGGTIEDPIDETIEAFEELKQEGLIRYYGISSIRPNVIREYATRSSMVSVLNQFSILDRRPEEEVLPLLHEKGIGVIARGPLASGALATEREITKGYLNYSPEEIIKLRTRLSAVARESNRTMTELAIRYSLSHPAVATVIPGASSREQLLANIAAARTPHLTQEEIEAIKQISEANRYEQHR</sequence>
<dbReference type="SUPFAM" id="SSF51430">
    <property type="entry name" value="NAD(P)-linked oxidoreductase"/>
    <property type="match status" value="1"/>
</dbReference>
<dbReference type="KEGG" id="plut:EI981_06330"/>
<dbReference type="InterPro" id="IPR023210">
    <property type="entry name" value="NADP_OxRdtase_dom"/>
</dbReference>
<proteinExistence type="predicted"/>
<keyword evidence="3" id="KW-1185">Reference proteome</keyword>
<dbReference type="GO" id="GO:0016491">
    <property type="term" value="F:oxidoreductase activity"/>
    <property type="evidence" value="ECO:0007669"/>
    <property type="project" value="InterPro"/>
</dbReference>
<feature type="domain" description="NADP-dependent oxidoreductase" evidence="1">
    <location>
        <begin position="15"/>
        <end position="292"/>
    </location>
</feature>
<dbReference type="Gene3D" id="3.20.20.100">
    <property type="entry name" value="NADP-dependent oxidoreductase domain"/>
    <property type="match status" value="1"/>
</dbReference>
<name>A0A3Q9ID62_9BACL</name>
<dbReference type="CDD" id="cd19086">
    <property type="entry name" value="AKR_AKR11C1"/>
    <property type="match status" value="1"/>
</dbReference>
<dbReference type="PANTHER" id="PTHR43312:SF1">
    <property type="entry name" value="NADP-DEPENDENT OXIDOREDUCTASE DOMAIN-CONTAINING PROTEIN"/>
    <property type="match status" value="1"/>
</dbReference>
<organism evidence="2 3">
    <name type="scientific">Paenibacillus lutimineralis</name>
    <dbReference type="NCBI Taxonomy" id="2707005"/>
    <lineage>
        <taxon>Bacteria</taxon>
        <taxon>Bacillati</taxon>
        <taxon>Bacillota</taxon>
        <taxon>Bacilli</taxon>
        <taxon>Bacillales</taxon>
        <taxon>Paenibacillaceae</taxon>
        <taxon>Paenibacillus</taxon>
    </lineage>
</organism>
<accession>A0A3Q9ID62</accession>
<dbReference type="InterPro" id="IPR053135">
    <property type="entry name" value="AKR2_Oxidoreductase"/>
</dbReference>
<dbReference type="OrthoDB" id="9773828at2"/>
<dbReference type="PRINTS" id="PR00069">
    <property type="entry name" value="ALDKETRDTASE"/>
</dbReference>
<gene>
    <name evidence="2" type="ORF">EI981_06330</name>
</gene>
<dbReference type="RefSeq" id="WP_127004419.1">
    <property type="nucleotide sequence ID" value="NZ_CP034346.1"/>
</dbReference>
<dbReference type="InterPro" id="IPR036812">
    <property type="entry name" value="NAD(P)_OxRdtase_dom_sf"/>
</dbReference>
<reference evidence="3" key="1">
    <citation type="submission" date="2018-12" db="EMBL/GenBank/DDBJ databases">
        <title>Complete genome sequence of Paenibacillus sp. MBLB1234.</title>
        <authorList>
            <person name="Nam Y.-D."/>
            <person name="Kang J."/>
            <person name="Chung W.-H."/>
            <person name="Park Y.S."/>
        </authorList>
    </citation>
    <scope>NUCLEOTIDE SEQUENCE [LARGE SCALE GENOMIC DNA]</scope>
    <source>
        <strain evidence="3">MBLB1234</strain>
    </source>
</reference>
<dbReference type="InterPro" id="IPR020471">
    <property type="entry name" value="AKR"/>
</dbReference>
<protein>
    <submittedName>
        <fullName evidence="2">Aldo/keto reductase</fullName>
    </submittedName>
</protein>
<evidence type="ECO:0000313" key="2">
    <source>
        <dbReference type="EMBL" id="AZS18165.1"/>
    </source>
</evidence>
<dbReference type="PANTHER" id="PTHR43312">
    <property type="entry name" value="D-THREO-ALDOSE 1-DEHYDROGENASE"/>
    <property type="match status" value="1"/>
</dbReference>
<dbReference type="Pfam" id="PF00248">
    <property type="entry name" value="Aldo_ket_red"/>
    <property type="match status" value="1"/>
</dbReference>
<dbReference type="Proteomes" id="UP000270678">
    <property type="component" value="Chromosome"/>
</dbReference>
<dbReference type="AlphaFoldDB" id="A0A3Q9ID62"/>